<dbReference type="InterPro" id="IPR012575">
    <property type="entry name" value="NDUB1"/>
</dbReference>
<accession>A0A5J5MJ94</accession>
<organism evidence="1 2">
    <name type="scientific">Muntiacus reevesi</name>
    <name type="common">Reeves' muntjac</name>
    <name type="synonym">Cervus reevesi</name>
    <dbReference type="NCBI Taxonomy" id="9886"/>
    <lineage>
        <taxon>Eukaryota</taxon>
        <taxon>Metazoa</taxon>
        <taxon>Chordata</taxon>
        <taxon>Craniata</taxon>
        <taxon>Vertebrata</taxon>
        <taxon>Euteleostomi</taxon>
        <taxon>Mammalia</taxon>
        <taxon>Eutheria</taxon>
        <taxon>Laurasiatheria</taxon>
        <taxon>Artiodactyla</taxon>
        <taxon>Ruminantia</taxon>
        <taxon>Pecora</taxon>
        <taxon>Cervidae</taxon>
        <taxon>Muntiacinae</taxon>
        <taxon>Muntiacus</taxon>
    </lineage>
</organism>
<name>A0A5J5MJ94_MUNRE</name>
<gene>
    <name evidence="1" type="ORF">FD755_007245</name>
</gene>
<protein>
    <submittedName>
        <fullName evidence="1">Uncharacterized protein</fullName>
    </submittedName>
</protein>
<sequence>MLSPVGFVFRCYLDRRDDENLSVFQNKNMLFK</sequence>
<evidence type="ECO:0000313" key="1">
    <source>
        <dbReference type="EMBL" id="KAB0379461.1"/>
    </source>
</evidence>
<proteinExistence type="predicted"/>
<dbReference type="Proteomes" id="UP000326062">
    <property type="component" value="Chromosome 3"/>
</dbReference>
<evidence type="ECO:0000313" key="2">
    <source>
        <dbReference type="Proteomes" id="UP000326062"/>
    </source>
</evidence>
<comment type="caution">
    <text evidence="1">The sequence shown here is derived from an EMBL/GenBank/DDBJ whole genome shotgun (WGS) entry which is preliminary data.</text>
</comment>
<dbReference type="Pfam" id="PF08040">
    <property type="entry name" value="NADH_oxidored"/>
    <property type="match status" value="1"/>
</dbReference>
<dbReference type="GO" id="GO:0005739">
    <property type="term" value="C:mitochondrion"/>
    <property type="evidence" value="ECO:0007669"/>
    <property type="project" value="InterPro"/>
</dbReference>
<dbReference type="EMBL" id="VCEB01000003">
    <property type="protein sequence ID" value="KAB0379461.1"/>
    <property type="molecule type" value="Genomic_DNA"/>
</dbReference>
<keyword evidence="2" id="KW-1185">Reference proteome</keyword>
<dbReference type="AlphaFoldDB" id="A0A5J5MJ94"/>
<feature type="non-terminal residue" evidence="1">
    <location>
        <position position="32"/>
    </location>
</feature>
<reference evidence="1 2" key="1">
    <citation type="submission" date="2019-06" db="EMBL/GenBank/DDBJ databases">
        <title>Discovery of a novel chromosome fission-fusion reversal in muntjac.</title>
        <authorList>
            <person name="Mudd A.B."/>
            <person name="Bredeson J.V."/>
            <person name="Baum R."/>
            <person name="Hockemeyer D."/>
            <person name="Rokhsar D.S."/>
        </authorList>
    </citation>
    <scope>NUCLEOTIDE SEQUENCE [LARGE SCALE GENOMIC DNA]</scope>
    <source>
        <strain evidence="1">UCam_UCB_Mr</strain>
        <tissue evidence="1">Fibroblast cell line</tissue>
    </source>
</reference>